<dbReference type="EMBL" id="GBRH01239044">
    <property type="protein sequence ID" value="JAD58851.1"/>
    <property type="molecule type" value="Transcribed_RNA"/>
</dbReference>
<accession>A0A0A9B643</accession>
<name>A0A0A9B643_ARUDO</name>
<protein>
    <submittedName>
        <fullName evidence="1">Uncharacterized protein</fullName>
    </submittedName>
</protein>
<reference evidence="1" key="1">
    <citation type="submission" date="2014-09" db="EMBL/GenBank/DDBJ databases">
        <authorList>
            <person name="Magalhaes I.L.F."/>
            <person name="Oliveira U."/>
            <person name="Santos F.R."/>
            <person name="Vidigal T.H.D.A."/>
            <person name="Brescovit A.D."/>
            <person name="Santos A.J."/>
        </authorList>
    </citation>
    <scope>NUCLEOTIDE SEQUENCE</scope>
    <source>
        <tissue evidence="1">Shoot tissue taken approximately 20 cm above the soil surface</tissue>
    </source>
</reference>
<reference evidence="1" key="2">
    <citation type="journal article" date="2015" name="Data Brief">
        <title>Shoot transcriptome of the giant reed, Arundo donax.</title>
        <authorList>
            <person name="Barrero R.A."/>
            <person name="Guerrero F.D."/>
            <person name="Moolhuijzen P."/>
            <person name="Goolsby J.A."/>
            <person name="Tidwell J."/>
            <person name="Bellgard S.E."/>
            <person name="Bellgard M.I."/>
        </authorList>
    </citation>
    <scope>NUCLEOTIDE SEQUENCE</scope>
    <source>
        <tissue evidence="1">Shoot tissue taken approximately 20 cm above the soil surface</tissue>
    </source>
</reference>
<organism evidence="1">
    <name type="scientific">Arundo donax</name>
    <name type="common">Giant reed</name>
    <name type="synonym">Donax arundinaceus</name>
    <dbReference type="NCBI Taxonomy" id="35708"/>
    <lineage>
        <taxon>Eukaryota</taxon>
        <taxon>Viridiplantae</taxon>
        <taxon>Streptophyta</taxon>
        <taxon>Embryophyta</taxon>
        <taxon>Tracheophyta</taxon>
        <taxon>Spermatophyta</taxon>
        <taxon>Magnoliopsida</taxon>
        <taxon>Liliopsida</taxon>
        <taxon>Poales</taxon>
        <taxon>Poaceae</taxon>
        <taxon>PACMAD clade</taxon>
        <taxon>Arundinoideae</taxon>
        <taxon>Arundineae</taxon>
        <taxon>Arundo</taxon>
    </lineage>
</organism>
<proteinExistence type="predicted"/>
<dbReference type="AlphaFoldDB" id="A0A0A9B643"/>
<sequence length="16" mass="1947">MLWNNLVEEDRSDLRG</sequence>
<evidence type="ECO:0000313" key="1">
    <source>
        <dbReference type="EMBL" id="JAD58851.1"/>
    </source>
</evidence>